<reference evidence="3 4" key="1">
    <citation type="submission" date="2016-03" db="EMBL/GenBank/DDBJ databases">
        <title>Trachymyrmex septentrionalis WGS genome.</title>
        <authorList>
            <person name="Nygaard S."/>
            <person name="Hu H."/>
            <person name="Boomsma J."/>
            <person name="Zhang G."/>
        </authorList>
    </citation>
    <scope>NUCLEOTIDE SEQUENCE [LARGE SCALE GENOMIC DNA]</scope>
    <source>
        <strain evidence="3">Tsep2-gDNA-1</strain>
        <tissue evidence="3">Whole body</tissue>
    </source>
</reference>
<proteinExistence type="predicted"/>
<organism evidence="3 4">
    <name type="scientific">Trachymyrmex septentrionalis</name>
    <dbReference type="NCBI Taxonomy" id="34720"/>
    <lineage>
        <taxon>Eukaryota</taxon>
        <taxon>Metazoa</taxon>
        <taxon>Ecdysozoa</taxon>
        <taxon>Arthropoda</taxon>
        <taxon>Hexapoda</taxon>
        <taxon>Insecta</taxon>
        <taxon>Pterygota</taxon>
        <taxon>Neoptera</taxon>
        <taxon>Endopterygota</taxon>
        <taxon>Hymenoptera</taxon>
        <taxon>Apocrita</taxon>
        <taxon>Aculeata</taxon>
        <taxon>Formicoidea</taxon>
        <taxon>Formicidae</taxon>
        <taxon>Myrmicinae</taxon>
        <taxon>Trachymyrmex</taxon>
    </lineage>
</organism>
<accession>A0A195FC99</accession>
<name>A0A195FC99_9HYME</name>
<dbReference type="GO" id="GO:0003676">
    <property type="term" value="F:nucleic acid binding"/>
    <property type="evidence" value="ECO:0007669"/>
    <property type="project" value="InterPro"/>
</dbReference>
<dbReference type="InterPro" id="IPR036875">
    <property type="entry name" value="Znf_CCHC_sf"/>
</dbReference>
<evidence type="ECO:0000313" key="4">
    <source>
        <dbReference type="Proteomes" id="UP000078541"/>
    </source>
</evidence>
<dbReference type="InterPro" id="IPR001878">
    <property type="entry name" value="Znf_CCHC"/>
</dbReference>
<feature type="compositionally biased region" description="Low complexity" evidence="1">
    <location>
        <begin position="1"/>
        <end position="10"/>
    </location>
</feature>
<dbReference type="SUPFAM" id="SSF57756">
    <property type="entry name" value="Retrovirus zinc finger-like domains"/>
    <property type="match status" value="1"/>
</dbReference>
<dbReference type="SMART" id="SM00343">
    <property type="entry name" value="ZnF_C2HC"/>
    <property type="match status" value="4"/>
</dbReference>
<feature type="compositionally biased region" description="Acidic residues" evidence="1">
    <location>
        <begin position="11"/>
        <end position="20"/>
    </location>
</feature>
<feature type="domain" description="CCHC-type" evidence="2">
    <location>
        <begin position="312"/>
        <end position="327"/>
    </location>
</feature>
<dbReference type="AlphaFoldDB" id="A0A195FC99"/>
<sequence>LGGSSSQQAEPEQEIAEEAELSNGNESTIKTVIAPPTFATKDEFVRIWFSWKNDFFVYLKNIDKAKDKKQMWGFMLLNRMGPVGQEIHRTFHFYGEDKNTLDIDILIKKFDLYCLYGDKKRGNEDIDKYIHELKSLAQNYIDPVGIMKEKIIQDMSTQQFTGKAALLIESKGEKLIPYLQSLNFYYIAMFWKQCEDLMINEEKIDKIPKNSVYAKSATTEFIPIEQNQNQCTTIWGHRCQLCFPKLCCVHCSKHYKQFNYYTDNYKDKYIYDCTKCGMSHIRSRCPAYGELCIKCNKKNHFSKMCRAPVIINCSKCGMNHVISKCPAYGQICRHCNKLNHLEEKCRSAKFKQIQSVY</sequence>
<feature type="non-terminal residue" evidence="3">
    <location>
        <position position="1"/>
    </location>
</feature>
<evidence type="ECO:0000259" key="2">
    <source>
        <dbReference type="SMART" id="SM00343"/>
    </source>
</evidence>
<feature type="region of interest" description="Disordered" evidence="1">
    <location>
        <begin position="1"/>
        <end position="23"/>
    </location>
</feature>
<gene>
    <name evidence="3" type="ORF">ALC56_07873</name>
</gene>
<dbReference type="EMBL" id="KQ981693">
    <property type="protein sequence ID" value="KYN37674.1"/>
    <property type="molecule type" value="Genomic_DNA"/>
</dbReference>
<feature type="domain" description="CCHC-type" evidence="2">
    <location>
        <begin position="331"/>
        <end position="347"/>
    </location>
</feature>
<keyword evidence="4" id="KW-1185">Reference proteome</keyword>
<evidence type="ECO:0000313" key="3">
    <source>
        <dbReference type="EMBL" id="KYN37674.1"/>
    </source>
</evidence>
<dbReference type="Proteomes" id="UP000078541">
    <property type="component" value="Unassembled WGS sequence"/>
</dbReference>
<dbReference type="STRING" id="34720.A0A195FC99"/>
<evidence type="ECO:0000256" key="1">
    <source>
        <dbReference type="SAM" id="MobiDB-lite"/>
    </source>
</evidence>
<feature type="domain" description="CCHC-type" evidence="2">
    <location>
        <begin position="291"/>
        <end position="307"/>
    </location>
</feature>
<dbReference type="GO" id="GO:0008270">
    <property type="term" value="F:zinc ion binding"/>
    <property type="evidence" value="ECO:0007669"/>
    <property type="project" value="InterPro"/>
</dbReference>
<protein>
    <recommendedName>
        <fullName evidence="2">CCHC-type domain-containing protein</fullName>
    </recommendedName>
</protein>
<feature type="domain" description="CCHC-type" evidence="2">
    <location>
        <begin position="272"/>
        <end position="287"/>
    </location>
</feature>